<organism evidence="3 4">
    <name type="scientific">Jatropha curcas</name>
    <name type="common">Barbados nut</name>
    <dbReference type="NCBI Taxonomy" id="180498"/>
    <lineage>
        <taxon>Eukaryota</taxon>
        <taxon>Viridiplantae</taxon>
        <taxon>Streptophyta</taxon>
        <taxon>Embryophyta</taxon>
        <taxon>Tracheophyta</taxon>
        <taxon>Spermatophyta</taxon>
        <taxon>Magnoliopsida</taxon>
        <taxon>eudicotyledons</taxon>
        <taxon>Gunneridae</taxon>
        <taxon>Pentapetalae</taxon>
        <taxon>rosids</taxon>
        <taxon>fabids</taxon>
        <taxon>Malpighiales</taxon>
        <taxon>Euphorbiaceae</taxon>
        <taxon>Crotonoideae</taxon>
        <taxon>Jatropheae</taxon>
        <taxon>Jatropha</taxon>
    </lineage>
</organism>
<sequence>MLIIMNPKRRRLSSSKPSLTKNPEPDWSELQPELLQLILSKLSFIQILRFKAVCSSWHSVANYFLSSSYFTPFSRPPLLLLPANQEQHDSDTRCLFSLEDQKKYYIKNIGKKLGEDSWCIGSSHGWLVVLDNEAIPFLLNPFSQSQIQLPLLDFSKFGVRKSYFIDYLRKVSITKAVLLSAPSNNNYNNYNTVVLMYGYRSTRLAFCKIGDSAWSTVLDGVSNNNQDYCDIICFNDLVYALTVNISIEVWDFSASLPRKKSVIHASIPRTMTEAIETYRGSHFSRSYLVESCGEILFIIRFIGNFVNQEGEVVDEEYLLSDADTQPLVCPYRTKNFHVYKLDGREQKWVEVESLKNQALFIGDDNWEQMNEDYLYGGHDLGKFNLEEKIVKPFCEFDDLDESKIDPPPFWIFPNPW</sequence>
<dbReference type="AlphaFoldDB" id="A0A067KB34"/>
<dbReference type="InterPro" id="IPR036047">
    <property type="entry name" value="F-box-like_dom_sf"/>
</dbReference>
<dbReference type="InterPro" id="IPR001810">
    <property type="entry name" value="F-box_dom"/>
</dbReference>
<dbReference type="Proteomes" id="UP000027138">
    <property type="component" value="Unassembled WGS sequence"/>
</dbReference>
<dbReference type="Gene3D" id="1.20.1280.50">
    <property type="match status" value="1"/>
</dbReference>
<dbReference type="OrthoDB" id="816910at2759"/>
<dbReference type="PANTHER" id="PTHR44259:SF15">
    <property type="entry name" value="F-BOX PROTEIN KIB2-RELATED"/>
    <property type="match status" value="1"/>
</dbReference>
<dbReference type="InterPro" id="IPR005174">
    <property type="entry name" value="KIB1-4_b-propeller"/>
</dbReference>
<dbReference type="STRING" id="180498.A0A067KB34"/>
<dbReference type="SMART" id="SM00256">
    <property type="entry name" value="FBOX"/>
    <property type="match status" value="1"/>
</dbReference>
<gene>
    <name evidence="3" type="ORF">JCGZ_12886</name>
</gene>
<evidence type="ECO:0000256" key="1">
    <source>
        <dbReference type="SAM" id="MobiDB-lite"/>
    </source>
</evidence>
<keyword evidence="4" id="KW-1185">Reference proteome</keyword>
<dbReference type="Pfam" id="PF03478">
    <property type="entry name" value="Beta-prop_KIB1-4"/>
    <property type="match status" value="1"/>
</dbReference>
<name>A0A067KB34_JATCU</name>
<feature type="region of interest" description="Disordered" evidence="1">
    <location>
        <begin position="1"/>
        <end position="26"/>
    </location>
</feature>
<dbReference type="Pfam" id="PF00646">
    <property type="entry name" value="F-box"/>
    <property type="match status" value="1"/>
</dbReference>
<accession>A0A067KB34</accession>
<evidence type="ECO:0000259" key="2">
    <source>
        <dbReference type="SMART" id="SM00256"/>
    </source>
</evidence>
<feature type="domain" description="F-box" evidence="2">
    <location>
        <begin position="30"/>
        <end position="70"/>
    </location>
</feature>
<evidence type="ECO:0000313" key="4">
    <source>
        <dbReference type="Proteomes" id="UP000027138"/>
    </source>
</evidence>
<dbReference type="SUPFAM" id="SSF81383">
    <property type="entry name" value="F-box domain"/>
    <property type="match status" value="1"/>
</dbReference>
<reference evidence="3 4" key="1">
    <citation type="journal article" date="2014" name="PLoS ONE">
        <title>Global Analysis of Gene Expression Profiles in Physic Nut (Jatropha curcas L.) Seedlings Exposed to Salt Stress.</title>
        <authorList>
            <person name="Zhang L."/>
            <person name="Zhang C."/>
            <person name="Wu P."/>
            <person name="Chen Y."/>
            <person name="Li M."/>
            <person name="Jiang H."/>
            <person name="Wu G."/>
        </authorList>
    </citation>
    <scope>NUCLEOTIDE SEQUENCE [LARGE SCALE GENOMIC DNA]</scope>
    <source>
        <strain evidence="4">cv. GZQX0401</strain>
        <tissue evidence="3">Young leaves</tissue>
    </source>
</reference>
<proteinExistence type="predicted"/>
<dbReference type="InterPro" id="IPR050942">
    <property type="entry name" value="F-box_BR-signaling"/>
</dbReference>
<evidence type="ECO:0000313" key="3">
    <source>
        <dbReference type="EMBL" id="KDP33337.1"/>
    </source>
</evidence>
<dbReference type="EMBL" id="KK914543">
    <property type="protein sequence ID" value="KDP33337.1"/>
    <property type="molecule type" value="Genomic_DNA"/>
</dbReference>
<protein>
    <recommendedName>
        <fullName evidence="2">F-box domain-containing protein</fullName>
    </recommendedName>
</protein>
<dbReference type="PANTHER" id="PTHR44259">
    <property type="entry name" value="OS07G0183000 PROTEIN-RELATED"/>
    <property type="match status" value="1"/>
</dbReference>